<feature type="transmembrane region" description="Helical" evidence="1">
    <location>
        <begin position="219"/>
        <end position="235"/>
    </location>
</feature>
<gene>
    <name evidence="4" type="ORF">H7U22_19745</name>
</gene>
<evidence type="ECO:0000259" key="3">
    <source>
        <dbReference type="Pfam" id="PF06580"/>
    </source>
</evidence>
<feature type="transmembrane region" description="Helical" evidence="1">
    <location>
        <begin position="186"/>
        <end position="207"/>
    </location>
</feature>
<reference evidence="4 5" key="1">
    <citation type="submission" date="2020-08" db="EMBL/GenBank/DDBJ databases">
        <authorList>
            <person name="Sun Q."/>
            <person name="Inoue M."/>
        </authorList>
    </citation>
    <scope>NUCLEOTIDE SEQUENCE [LARGE SCALE GENOMIC DNA]</scope>
    <source>
        <strain evidence="4 5">CCM 8938</strain>
    </source>
</reference>
<feature type="signal peptide" evidence="2">
    <location>
        <begin position="1"/>
        <end position="20"/>
    </location>
</feature>
<dbReference type="InterPro" id="IPR010559">
    <property type="entry name" value="Sig_transdc_His_kin_internal"/>
</dbReference>
<feature type="transmembrane region" description="Helical" evidence="1">
    <location>
        <begin position="314"/>
        <end position="334"/>
    </location>
</feature>
<keyword evidence="1" id="KW-0812">Transmembrane</keyword>
<protein>
    <submittedName>
        <fullName evidence="4">Histidine kinase</fullName>
    </submittedName>
</protein>
<feature type="transmembrane region" description="Helical" evidence="1">
    <location>
        <begin position="375"/>
        <end position="403"/>
    </location>
</feature>
<keyword evidence="2" id="KW-0732">Signal</keyword>
<comment type="caution">
    <text evidence="4">The sequence shown here is derived from an EMBL/GenBank/DDBJ whole genome shotgun (WGS) entry which is preliminary data.</text>
</comment>
<dbReference type="InterPro" id="IPR036890">
    <property type="entry name" value="HATPase_C_sf"/>
</dbReference>
<dbReference type="PANTHER" id="PTHR34220:SF7">
    <property type="entry name" value="SENSOR HISTIDINE KINASE YPDA"/>
    <property type="match status" value="1"/>
</dbReference>
<keyword evidence="1" id="KW-0472">Membrane</keyword>
<organism evidence="4 5">
    <name type="scientific">Pedobacter fastidiosus</name>
    <dbReference type="NCBI Taxonomy" id="2765361"/>
    <lineage>
        <taxon>Bacteria</taxon>
        <taxon>Pseudomonadati</taxon>
        <taxon>Bacteroidota</taxon>
        <taxon>Sphingobacteriia</taxon>
        <taxon>Sphingobacteriales</taxon>
        <taxon>Sphingobacteriaceae</taxon>
        <taxon>Pedobacter</taxon>
    </lineage>
</organism>
<dbReference type="Proteomes" id="UP000652755">
    <property type="component" value="Unassembled WGS sequence"/>
</dbReference>
<feature type="transmembrane region" description="Helical" evidence="1">
    <location>
        <begin position="281"/>
        <end position="302"/>
    </location>
</feature>
<dbReference type="SUPFAM" id="SSF55874">
    <property type="entry name" value="ATPase domain of HSP90 chaperone/DNA topoisomerase II/histidine kinase"/>
    <property type="match status" value="1"/>
</dbReference>
<keyword evidence="5" id="KW-1185">Reference proteome</keyword>
<feature type="transmembrane region" description="Helical" evidence="1">
    <location>
        <begin position="346"/>
        <end position="369"/>
    </location>
</feature>
<dbReference type="Gene3D" id="3.30.565.10">
    <property type="entry name" value="Histidine kinase-like ATPase, C-terminal domain"/>
    <property type="match status" value="1"/>
</dbReference>
<sequence length="668" mass="77301">MYNRLFLLCFLVATVQVCKAQQPIVLNGQPNWKADVDIADKCLFFEDLSDKPLSFEAIQKQKFIPFSKNLQKQRLSNRPLITQWLKVIVSNISTKDTINLHLDASAHYYTKLYANNKLIARGGAYETNAPNDALFAMPFTVLPKTTVTLWVFTQDRQNQLVDSHLFLKTPNNDAVGNVKNNFEVRYLFLLMAAIAGCLFFISVYAIYQYYLYRDTAFKWYIGYTIASFFITLYWMDIRLHIMIFNPFVRDIIFSIFLFFVPVLYTFFIGSMLQLPHHFKKGWLLVKVLVVIAILQMLIEFVQVTTGWFMFPANYYGVVLSVIPIIVLNVILLILTAKSKDAVKWFLFSGLVSMLLLWCVGLTGFFAFIPWHSPEWFVIVIFPPVFMMLGIAIEAICFSFALSYRSKLVLVEKNNLQKNYNQQLETALQKRTTELETQAKLIEAQKIKQLQTTFEHQIAETQMTALRAQMNPHFIFNCLNSIKLYTLENNADLASEYLTMFSQLIRLVLENSHADKVTLQKELETLKLYIELEAMRFKDKVRYEINIQSDLDQQYIEIPPLLLQPYVENAIWHGLMHKKEGGIIKIDVVQLSEHLLQVEITDNGIGRELANSIKSKSATKQKSFGLEITSERIHLINQLYQINTDVNLIDLKDEKQNPIGTKVIIKIPI</sequence>
<evidence type="ECO:0000256" key="2">
    <source>
        <dbReference type="SAM" id="SignalP"/>
    </source>
</evidence>
<dbReference type="EMBL" id="JACRYL010000024">
    <property type="protein sequence ID" value="MBC6112662.1"/>
    <property type="molecule type" value="Genomic_DNA"/>
</dbReference>
<keyword evidence="4" id="KW-0418">Kinase</keyword>
<dbReference type="InterPro" id="IPR050640">
    <property type="entry name" value="Bact_2-comp_sensor_kinase"/>
</dbReference>
<evidence type="ECO:0000313" key="4">
    <source>
        <dbReference type="EMBL" id="MBC6112662.1"/>
    </source>
</evidence>
<feature type="transmembrane region" description="Helical" evidence="1">
    <location>
        <begin position="247"/>
        <end position="269"/>
    </location>
</feature>
<dbReference type="PANTHER" id="PTHR34220">
    <property type="entry name" value="SENSOR HISTIDINE KINASE YPDA"/>
    <property type="match status" value="1"/>
</dbReference>
<dbReference type="Pfam" id="PF06580">
    <property type="entry name" value="His_kinase"/>
    <property type="match status" value="1"/>
</dbReference>
<feature type="domain" description="Signal transduction histidine kinase internal region" evidence="3">
    <location>
        <begin position="461"/>
        <end position="539"/>
    </location>
</feature>
<evidence type="ECO:0000256" key="1">
    <source>
        <dbReference type="SAM" id="Phobius"/>
    </source>
</evidence>
<proteinExistence type="predicted"/>
<evidence type="ECO:0000313" key="5">
    <source>
        <dbReference type="Proteomes" id="UP000652755"/>
    </source>
</evidence>
<keyword evidence="1" id="KW-1133">Transmembrane helix</keyword>
<feature type="chain" id="PRO_5047445232" evidence="2">
    <location>
        <begin position="21"/>
        <end position="668"/>
    </location>
</feature>
<dbReference type="GO" id="GO:0016301">
    <property type="term" value="F:kinase activity"/>
    <property type="evidence" value="ECO:0007669"/>
    <property type="project" value="UniProtKB-KW"/>
</dbReference>
<accession>A0ABR7KX24</accession>
<dbReference type="RefSeq" id="WP_187073079.1">
    <property type="nucleotide sequence ID" value="NZ_JACRYL010000024.1"/>
</dbReference>
<keyword evidence="4" id="KW-0808">Transferase</keyword>
<name>A0ABR7KX24_9SPHI</name>